<proteinExistence type="predicted"/>
<comment type="caution">
    <text evidence="1">The sequence shown here is derived from an EMBL/GenBank/DDBJ whole genome shotgun (WGS) entry which is preliminary data.</text>
</comment>
<dbReference type="EMBL" id="VUJW01000012">
    <property type="protein sequence ID" value="KAA1424323.1"/>
    <property type="molecule type" value="Genomic_DNA"/>
</dbReference>
<protein>
    <submittedName>
        <fullName evidence="1">Uncharacterized protein</fullName>
    </submittedName>
</protein>
<dbReference type="AlphaFoldDB" id="A0A5B1LUH9"/>
<evidence type="ECO:0000313" key="2">
    <source>
        <dbReference type="Proteomes" id="UP000324351"/>
    </source>
</evidence>
<organism evidence="1 2">
    <name type="scientific">Nocardioides antri</name>
    <dbReference type="NCBI Taxonomy" id="2607659"/>
    <lineage>
        <taxon>Bacteria</taxon>
        <taxon>Bacillati</taxon>
        <taxon>Actinomycetota</taxon>
        <taxon>Actinomycetes</taxon>
        <taxon>Propionibacteriales</taxon>
        <taxon>Nocardioidaceae</taxon>
        <taxon>Nocardioides</taxon>
    </lineage>
</organism>
<reference evidence="1 2" key="2">
    <citation type="submission" date="2019-09" db="EMBL/GenBank/DDBJ databases">
        <authorList>
            <person name="Jin C."/>
        </authorList>
    </citation>
    <scope>NUCLEOTIDE SEQUENCE [LARGE SCALE GENOMIC DNA]</scope>
    <source>
        <strain evidence="1 2">BN140041</strain>
    </source>
</reference>
<gene>
    <name evidence="1" type="ORF">F0U47_19000</name>
</gene>
<reference evidence="1 2" key="1">
    <citation type="submission" date="2019-09" db="EMBL/GenBank/DDBJ databases">
        <title>Nocardioides panacisoli sp. nov., isolated from the soil of a ginseng field.</title>
        <authorList>
            <person name="Cho C."/>
        </authorList>
    </citation>
    <scope>NUCLEOTIDE SEQUENCE [LARGE SCALE GENOMIC DNA]</scope>
    <source>
        <strain evidence="1 2">BN140041</strain>
    </source>
</reference>
<accession>A0A5B1LUH9</accession>
<dbReference type="RefSeq" id="WP_149752054.1">
    <property type="nucleotide sequence ID" value="NZ_VUJW01000012.1"/>
</dbReference>
<keyword evidence="2" id="KW-1185">Reference proteome</keyword>
<sequence>MDFHAELPFLSWGIEGPDSSAGWNCTRTACFKIDGWVVNSRSGTYNVRVEEQGAWINSIPDRFLDIHPAGSDTCHEIAWPDYSPDPDLVKLARRVSDKTGAC</sequence>
<evidence type="ECO:0000313" key="1">
    <source>
        <dbReference type="EMBL" id="KAA1424323.1"/>
    </source>
</evidence>
<name>A0A5B1LUH9_9ACTN</name>
<dbReference type="Proteomes" id="UP000324351">
    <property type="component" value="Unassembled WGS sequence"/>
</dbReference>